<dbReference type="InterPro" id="IPR013783">
    <property type="entry name" value="Ig-like_fold"/>
</dbReference>
<protein>
    <recommendedName>
        <fullName evidence="18">Probable beta-glucosidase G</fullName>
        <ecNumber evidence="6">3.2.1.21</ecNumber>
    </recommendedName>
    <alternativeName>
        <fullName evidence="19">Beta-D-glucoside glucohydrolase G</fullName>
    </alternativeName>
    <alternativeName>
        <fullName evidence="20">Cellobiase G</fullName>
    </alternativeName>
    <alternativeName>
        <fullName evidence="21">Gentiobiase G</fullName>
    </alternativeName>
</protein>
<dbReference type="Pfam" id="PF00933">
    <property type="entry name" value="Glyco_hydro_3"/>
    <property type="match status" value="1"/>
</dbReference>
<dbReference type="PANTHER" id="PTHR42715">
    <property type="entry name" value="BETA-GLUCOSIDASE"/>
    <property type="match status" value="1"/>
</dbReference>
<dbReference type="PANTHER" id="PTHR42715:SF12">
    <property type="entry name" value="BETA-GLUCOSIDASE G-RELATED"/>
    <property type="match status" value="1"/>
</dbReference>
<dbReference type="Pfam" id="PF01915">
    <property type="entry name" value="Glyco_hydro_3_C"/>
    <property type="match status" value="1"/>
</dbReference>
<dbReference type="SUPFAM" id="SSF51445">
    <property type="entry name" value="(Trans)glycosidases"/>
    <property type="match status" value="1"/>
</dbReference>
<evidence type="ECO:0000256" key="14">
    <source>
        <dbReference type="ARBA" id="ARBA00023277"/>
    </source>
</evidence>
<evidence type="ECO:0000256" key="19">
    <source>
        <dbReference type="ARBA" id="ARBA00041276"/>
    </source>
</evidence>
<name>A0A8H3U759_VENIN</name>
<dbReference type="InterPro" id="IPR017853">
    <property type="entry name" value="GH"/>
</dbReference>
<evidence type="ECO:0000259" key="23">
    <source>
        <dbReference type="Pfam" id="PF01915"/>
    </source>
</evidence>
<gene>
    <name evidence="25" type="ORF">BLS_008633</name>
</gene>
<keyword evidence="13" id="KW-0325">Glycoprotein</keyword>
<evidence type="ECO:0000256" key="1">
    <source>
        <dbReference type="ARBA" id="ARBA00000448"/>
    </source>
</evidence>
<evidence type="ECO:0000256" key="5">
    <source>
        <dbReference type="ARBA" id="ARBA00005336"/>
    </source>
</evidence>
<dbReference type="SUPFAM" id="SSF161084">
    <property type="entry name" value="MAPEG domain-like"/>
    <property type="match status" value="1"/>
</dbReference>
<dbReference type="EMBL" id="WNWQ01000741">
    <property type="protein sequence ID" value="KAE9964128.1"/>
    <property type="molecule type" value="Genomic_DNA"/>
</dbReference>
<dbReference type="GO" id="GO:0016020">
    <property type="term" value="C:membrane"/>
    <property type="evidence" value="ECO:0007669"/>
    <property type="project" value="UniProtKB-SubCell"/>
</dbReference>
<keyword evidence="16" id="KW-0624">Polysaccharide degradation</keyword>
<dbReference type="Pfam" id="PF01124">
    <property type="entry name" value="MAPEG"/>
    <property type="match status" value="1"/>
</dbReference>
<keyword evidence="9" id="KW-0732">Signal</keyword>
<comment type="function">
    <text evidence="17">Beta-glucosidases are one of a number of cellulolytic enzymes involved in the degradation of cellulosic biomass. Catalyzes the last step releasing glucose from the inhibitory cellobiose.</text>
</comment>
<dbReference type="InterPro" id="IPR023352">
    <property type="entry name" value="MAPEG-like_dom_sf"/>
</dbReference>
<sequence length="958" mass="102999">MERLGYRKDRAPSELWSLFEIPPDTYLYRESRSAFPPSLQPNRHVLHSSAALGVLQGHHRQVSSSESGSRHECHYATLLASVVTAILQSPNTVILNDYGHSPPVYPSPKTTGIGWEDAMVKAKSFIAQLTVQEKVWLVTGAPGPCVGNIAPIPRIGFPGMCLQDGPLGIRAVDFASVFPAGITVAASWDRRLMYERGLAMGSEFKAKGAHVGLGPVASPLGRNPIGGRNWEGFAADPFLTGIAMEQTIIGMQDSGVQACAKHIIGYEQESARVATYTETGGTTVVVAPYSSNINDRTMHELYLWPFYNAVRAGVASVMCSYNRVNGSQACQNSKALNGLLKQELGFQGYVVSDWGGTYSGVASIEAGLDMDQPGGMGLYGGHKIPLSHFGDNVTSAINNGTLEMTRLDDMITRIMTPYYFLRQDEDFPSIDPSGGYIYKYVEDGWQSGWNLSAPSNRDVRADHHIAIRKLGAAGAVLLKNVNNALPLKKLKTLGVFGNAAADDTQGFTNEHYFENGALAVGGGSGSGTFTYLVTPLDALKQRNPTAFIQFVLNNTLLATTNLSTLIVPTIIPDVCLVFLKAFAAEGSDRISLDLDSNATSVVENVAAFCNNTIVVAHTMGPTLLPFADHPNVTAILLGHYPGQELGNALVDILYGDSNPSGKLPYTIAYKESDYSGAPTTAVNSTDEYAWQAYFEEELEIDYRFFDAKNISVQYEFGFGLSYTTFAFSNLSISNVNTSLISPAPPAQSVDTPGGNPALWDVLFNVTFSLTNTGSIAGAEVVQLYVGFPDSTPSGTPPKQLRGFEKVLLEAVLACDSLYTIPAAWILSIAPHFYAASLGGKKFDNKSPRLYTSSLASDQTLDQATKDTIVRAEGAQQNGFENIGLFAAAVLAGNYARLDHETLNWLSVGYLGSRVAYNLLYVNGRSDGTASARTGAFLSGIGIIFTLFVKSGNAVRNAL</sequence>
<dbReference type="EC" id="3.2.1.21" evidence="6"/>
<dbReference type="AlphaFoldDB" id="A0A8H3U759"/>
<comment type="pathway">
    <text evidence="4">Glycan metabolism; cellulose degradation.</text>
</comment>
<evidence type="ECO:0000256" key="7">
    <source>
        <dbReference type="ARBA" id="ARBA00022525"/>
    </source>
</evidence>
<evidence type="ECO:0000256" key="11">
    <source>
        <dbReference type="ARBA" id="ARBA00022989"/>
    </source>
</evidence>
<evidence type="ECO:0000256" key="9">
    <source>
        <dbReference type="ARBA" id="ARBA00022729"/>
    </source>
</evidence>
<comment type="caution">
    <text evidence="25">The sequence shown here is derived from an EMBL/GenBank/DDBJ whole genome shotgun (WGS) entry which is preliminary data.</text>
</comment>
<dbReference type="InterPro" id="IPR001764">
    <property type="entry name" value="Glyco_hydro_3_N"/>
</dbReference>
<dbReference type="PRINTS" id="PR00133">
    <property type="entry name" value="GLHYDRLASE3"/>
</dbReference>
<evidence type="ECO:0000256" key="13">
    <source>
        <dbReference type="ARBA" id="ARBA00023180"/>
    </source>
</evidence>
<evidence type="ECO:0000256" key="16">
    <source>
        <dbReference type="ARBA" id="ARBA00023326"/>
    </source>
</evidence>
<evidence type="ECO:0000256" key="3">
    <source>
        <dbReference type="ARBA" id="ARBA00004613"/>
    </source>
</evidence>
<evidence type="ECO:0000313" key="25">
    <source>
        <dbReference type="EMBL" id="KAE9964128.1"/>
    </source>
</evidence>
<evidence type="ECO:0000256" key="20">
    <source>
        <dbReference type="ARBA" id="ARBA00041601"/>
    </source>
</evidence>
<feature type="domain" description="Glycoside hydrolase family 3 N-terminal" evidence="22">
    <location>
        <begin position="157"/>
        <end position="416"/>
    </location>
</feature>
<evidence type="ECO:0000256" key="18">
    <source>
        <dbReference type="ARBA" id="ARBA00039579"/>
    </source>
</evidence>
<dbReference type="GO" id="GO:0008422">
    <property type="term" value="F:beta-glucosidase activity"/>
    <property type="evidence" value="ECO:0007669"/>
    <property type="project" value="UniProtKB-EC"/>
</dbReference>
<comment type="subcellular location">
    <subcellularLocation>
        <location evidence="2">Membrane</location>
    </subcellularLocation>
    <subcellularLocation>
        <location evidence="3">Secreted</location>
    </subcellularLocation>
</comment>
<evidence type="ECO:0000256" key="15">
    <source>
        <dbReference type="ARBA" id="ARBA00023295"/>
    </source>
</evidence>
<dbReference type="Gene3D" id="1.20.120.550">
    <property type="entry name" value="Membrane associated eicosanoid/glutathione metabolism-like domain"/>
    <property type="match status" value="1"/>
</dbReference>
<dbReference type="InterPro" id="IPR036962">
    <property type="entry name" value="Glyco_hydro_3_N_sf"/>
</dbReference>
<dbReference type="Pfam" id="PF14310">
    <property type="entry name" value="Fn3-like"/>
    <property type="match status" value="1"/>
</dbReference>
<dbReference type="FunFam" id="3.20.20.300:FF:000002">
    <property type="entry name" value="Probable beta-glucosidase"/>
    <property type="match status" value="1"/>
</dbReference>
<dbReference type="InterPro" id="IPR036881">
    <property type="entry name" value="Glyco_hydro_3_C_sf"/>
</dbReference>
<evidence type="ECO:0000259" key="24">
    <source>
        <dbReference type="Pfam" id="PF14310"/>
    </source>
</evidence>
<keyword evidence="15" id="KW-0326">Glycosidase</keyword>
<evidence type="ECO:0000256" key="6">
    <source>
        <dbReference type="ARBA" id="ARBA00012744"/>
    </source>
</evidence>
<organism evidence="25 26">
    <name type="scientific">Venturia inaequalis</name>
    <name type="common">Apple scab fungus</name>
    <dbReference type="NCBI Taxonomy" id="5025"/>
    <lineage>
        <taxon>Eukaryota</taxon>
        <taxon>Fungi</taxon>
        <taxon>Dikarya</taxon>
        <taxon>Ascomycota</taxon>
        <taxon>Pezizomycotina</taxon>
        <taxon>Dothideomycetes</taxon>
        <taxon>Pleosporomycetidae</taxon>
        <taxon>Venturiales</taxon>
        <taxon>Venturiaceae</taxon>
        <taxon>Venturia</taxon>
    </lineage>
</organism>
<keyword evidence="12" id="KW-0472">Membrane</keyword>
<dbReference type="Proteomes" id="UP000433883">
    <property type="component" value="Unassembled WGS sequence"/>
</dbReference>
<feature type="domain" description="Glycoside hydrolase family 3 C-terminal" evidence="23">
    <location>
        <begin position="476"/>
        <end position="722"/>
    </location>
</feature>
<dbReference type="InterPro" id="IPR026891">
    <property type="entry name" value="Fn3-like"/>
</dbReference>
<evidence type="ECO:0000256" key="2">
    <source>
        <dbReference type="ARBA" id="ARBA00004370"/>
    </source>
</evidence>
<evidence type="ECO:0000256" key="12">
    <source>
        <dbReference type="ARBA" id="ARBA00023136"/>
    </source>
</evidence>
<keyword evidence="14" id="KW-0119">Carbohydrate metabolism</keyword>
<keyword evidence="10" id="KW-0378">Hydrolase</keyword>
<feature type="domain" description="Fibronectin type III-like" evidence="24">
    <location>
        <begin position="779"/>
        <end position="810"/>
    </location>
</feature>
<evidence type="ECO:0000256" key="17">
    <source>
        <dbReference type="ARBA" id="ARBA00024983"/>
    </source>
</evidence>
<reference evidence="25 26" key="1">
    <citation type="submission" date="2019-11" db="EMBL/GenBank/DDBJ databases">
        <title>Venturia inaequalis Genome Resource.</title>
        <authorList>
            <person name="Lichtner F.J."/>
        </authorList>
    </citation>
    <scope>NUCLEOTIDE SEQUENCE [LARGE SCALE GENOMIC DNA]</scope>
    <source>
        <strain evidence="25">Bline_iso_100314</strain>
    </source>
</reference>
<evidence type="ECO:0000313" key="26">
    <source>
        <dbReference type="Proteomes" id="UP000433883"/>
    </source>
</evidence>
<dbReference type="InterPro" id="IPR001129">
    <property type="entry name" value="Membr-assoc_MAPEG"/>
</dbReference>
<dbReference type="InterPro" id="IPR050288">
    <property type="entry name" value="Cellulose_deg_GH3"/>
</dbReference>
<comment type="catalytic activity">
    <reaction evidence="1">
        <text>Hydrolysis of terminal, non-reducing beta-D-glucosyl residues with release of beta-D-glucose.</text>
        <dbReference type="EC" id="3.2.1.21"/>
    </reaction>
</comment>
<evidence type="ECO:0000256" key="10">
    <source>
        <dbReference type="ARBA" id="ARBA00022801"/>
    </source>
</evidence>
<evidence type="ECO:0000256" key="21">
    <source>
        <dbReference type="ARBA" id="ARBA00041808"/>
    </source>
</evidence>
<comment type="similarity">
    <text evidence="5">Belongs to the glycosyl hydrolase 3 family.</text>
</comment>
<dbReference type="SUPFAM" id="SSF52279">
    <property type="entry name" value="Beta-D-glucan exohydrolase, C-terminal domain"/>
    <property type="match status" value="1"/>
</dbReference>
<dbReference type="Gene3D" id="3.40.50.1700">
    <property type="entry name" value="Glycoside hydrolase family 3 C-terminal domain"/>
    <property type="match status" value="1"/>
</dbReference>
<dbReference type="GO" id="GO:0009251">
    <property type="term" value="P:glucan catabolic process"/>
    <property type="evidence" value="ECO:0007669"/>
    <property type="project" value="TreeGrafter"/>
</dbReference>
<keyword evidence="7" id="KW-0964">Secreted</keyword>
<accession>A0A8H3U759</accession>
<keyword evidence="8" id="KW-0812">Transmembrane</keyword>
<proteinExistence type="inferred from homology"/>
<dbReference type="GO" id="GO:0005576">
    <property type="term" value="C:extracellular region"/>
    <property type="evidence" value="ECO:0007669"/>
    <property type="project" value="UniProtKB-SubCell"/>
</dbReference>
<dbReference type="Gene3D" id="3.20.20.300">
    <property type="entry name" value="Glycoside hydrolase, family 3, N-terminal domain"/>
    <property type="match status" value="1"/>
</dbReference>
<evidence type="ECO:0000256" key="8">
    <source>
        <dbReference type="ARBA" id="ARBA00022692"/>
    </source>
</evidence>
<evidence type="ECO:0000256" key="4">
    <source>
        <dbReference type="ARBA" id="ARBA00004987"/>
    </source>
</evidence>
<dbReference type="Gene3D" id="2.60.40.10">
    <property type="entry name" value="Immunoglobulins"/>
    <property type="match status" value="1"/>
</dbReference>
<dbReference type="InterPro" id="IPR002772">
    <property type="entry name" value="Glyco_hydro_3_C"/>
</dbReference>
<evidence type="ECO:0000259" key="22">
    <source>
        <dbReference type="Pfam" id="PF00933"/>
    </source>
</evidence>
<keyword evidence="11" id="KW-1133">Transmembrane helix</keyword>